<comment type="caution">
    <text evidence="6">The sequence shown here is derived from an EMBL/GenBank/DDBJ whole genome shotgun (WGS) entry which is preliminary data.</text>
</comment>
<dbReference type="Gene3D" id="3.10.300.10">
    <property type="entry name" value="Methylpurine-DNA glycosylase (MPG)"/>
    <property type="match status" value="1"/>
</dbReference>
<evidence type="ECO:0000313" key="6">
    <source>
        <dbReference type="EMBL" id="MDR6270852.1"/>
    </source>
</evidence>
<dbReference type="NCBIfam" id="TIGR00567">
    <property type="entry name" value="3mg"/>
    <property type="match status" value="1"/>
</dbReference>
<evidence type="ECO:0000256" key="5">
    <source>
        <dbReference type="HAMAP-Rule" id="MF_00527"/>
    </source>
</evidence>
<keyword evidence="7" id="KW-1185">Reference proteome</keyword>
<comment type="similarity">
    <text evidence="1 5">Belongs to the DNA glycosylase MPG family.</text>
</comment>
<evidence type="ECO:0000256" key="1">
    <source>
        <dbReference type="ARBA" id="ARBA00009232"/>
    </source>
</evidence>
<name>A0ABU1JEH4_9MICC</name>
<dbReference type="EC" id="3.2.2.-" evidence="5"/>
<dbReference type="InterPro" id="IPR003180">
    <property type="entry name" value="MPG"/>
</dbReference>
<dbReference type="Pfam" id="PF02245">
    <property type="entry name" value="Pur_DNA_glyco"/>
    <property type="match status" value="1"/>
</dbReference>
<proteinExistence type="inferred from homology"/>
<keyword evidence="6" id="KW-0326">Glycosidase</keyword>
<dbReference type="InterPro" id="IPR036995">
    <property type="entry name" value="MPG_sf"/>
</dbReference>
<dbReference type="HAMAP" id="MF_00527">
    <property type="entry name" value="3MGH"/>
    <property type="match status" value="1"/>
</dbReference>
<dbReference type="InterPro" id="IPR011034">
    <property type="entry name" value="Formyl_transferase-like_C_sf"/>
</dbReference>
<keyword evidence="4 5" id="KW-0234">DNA repair</keyword>
<evidence type="ECO:0000256" key="2">
    <source>
        <dbReference type="ARBA" id="ARBA00022763"/>
    </source>
</evidence>
<keyword evidence="3 5" id="KW-0378">Hydrolase</keyword>
<evidence type="ECO:0000256" key="4">
    <source>
        <dbReference type="ARBA" id="ARBA00023204"/>
    </source>
</evidence>
<gene>
    <name evidence="6" type="ORF">JOE69_003090</name>
</gene>
<evidence type="ECO:0000313" key="7">
    <source>
        <dbReference type="Proteomes" id="UP001185069"/>
    </source>
</evidence>
<dbReference type="CDD" id="cd00540">
    <property type="entry name" value="AAG"/>
    <property type="match status" value="1"/>
</dbReference>
<keyword evidence="2 5" id="KW-0227">DNA damage</keyword>
<dbReference type="Proteomes" id="UP001185069">
    <property type="component" value="Unassembled WGS sequence"/>
</dbReference>
<evidence type="ECO:0000256" key="3">
    <source>
        <dbReference type="ARBA" id="ARBA00022801"/>
    </source>
</evidence>
<sequence length="234" mass="24106">MSGPAGLPLAEFLVQDALTVAPLLLGAELTSSFDGGSGRSAPVTVRITEVEAYLGEEDPGSHAFRGPTPRTQVMFGPAGYFYCYFVYGMHWSGNIICSPAGTASAVLLRAGEIIRGVELARSRRPATKRDADLASGPARLAAALGLARAADGVRIHDLAADPSSVEAAAAPGLGLRRNALAAAETISSGLRVGVSGAGGTEQFPWRFWISGNPSVSKYKAAVPRKRSGAPQSGA</sequence>
<dbReference type="SUPFAM" id="SSF50486">
    <property type="entry name" value="FMT C-terminal domain-like"/>
    <property type="match status" value="1"/>
</dbReference>
<organism evidence="6 7">
    <name type="scientific">Arthrobacter russicus</name>
    <dbReference type="NCBI Taxonomy" id="172040"/>
    <lineage>
        <taxon>Bacteria</taxon>
        <taxon>Bacillati</taxon>
        <taxon>Actinomycetota</taxon>
        <taxon>Actinomycetes</taxon>
        <taxon>Micrococcales</taxon>
        <taxon>Micrococcaceae</taxon>
        <taxon>Arthrobacter</taxon>
    </lineage>
</organism>
<dbReference type="PANTHER" id="PTHR10429">
    <property type="entry name" value="DNA-3-METHYLADENINE GLYCOSYLASE"/>
    <property type="match status" value="1"/>
</dbReference>
<reference evidence="6 7" key="1">
    <citation type="submission" date="2023-07" db="EMBL/GenBank/DDBJ databases">
        <title>Sequencing the genomes of 1000 actinobacteria strains.</title>
        <authorList>
            <person name="Klenk H.-P."/>
        </authorList>
    </citation>
    <scope>NUCLEOTIDE SEQUENCE [LARGE SCALE GENOMIC DNA]</scope>
    <source>
        <strain evidence="6 7">DSM 14555</strain>
    </source>
</reference>
<dbReference type="RefSeq" id="WP_309800190.1">
    <property type="nucleotide sequence ID" value="NZ_BAAAHY010000004.1"/>
</dbReference>
<dbReference type="GO" id="GO:0003905">
    <property type="term" value="F:alkylbase DNA N-glycosylase activity"/>
    <property type="evidence" value="ECO:0007669"/>
    <property type="project" value="UniProtKB-EC"/>
</dbReference>
<dbReference type="EMBL" id="JAVDQF010000001">
    <property type="protein sequence ID" value="MDR6270852.1"/>
    <property type="molecule type" value="Genomic_DNA"/>
</dbReference>
<protein>
    <recommendedName>
        <fullName evidence="5">Putative 3-methyladenine DNA glycosylase</fullName>
        <ecNumber evidence="5">3.2.2.-</ecNumber>
    </recommendedName>
</protein>
<dbReference type="NCBIfam" id="NF002003">
    <property type="entry name" value="PRK00802.1-3"/>
    <property type="match status" value="1"/>
</dbReference>
<accession>A0ABU1JEH4</accession>
<dbReference type="PANTHER" id="PTHR10429:SF0">
    <property type="entry name" value="DNA-3-METHYLADENINE GLYCOSYLASE"/>
    <property type="match status" value="1"/>
</dbReference>